<protein>
    <submittedName>
        <fullName evidence="2">Uncharacterized protein</fullName>
    </submittedName>
</protein>
<dbReference type="PANTHER" id="PTHR35046">
    <property type="entry name" value="ZINC KNUCKLE (CCHC-TYPE) FAMILY PROTEIN"/>
    <property type="match status" value="1"/>
</dbReference>
<evidence type="ECO:0000256" key="1">
    <source>
        <dbReference type="SAM" id="MobiDB-lite"/>
    </source>
</evidence>
<feature type="region of interest" description="Disordered" evidence="1">
    <location>
        <begin position="155"/>
        <end position="183"/>
    </location>
</feature>
<feature type="compositionally biased region" description="Basic and acidic residues" evidence="1">
    <location>
        <begin position="155"/>
        <end position="165"/>
    </location>
</feature>
<gene>
    <name evidence="2" type="ORF">Fmac_001676</name>
</gene>
<evidence type="ECO:0000313" key="3">
    <source>
        <dbReference type="Proteomes" id="UP001603857"/>
    </source>
</evidence>
<dbReference type="AlphaFoldDB" id="A0ABD1NHY8"/>
<evidence type="ECO:0000313" key="2">
    <source>
        <dbReference type="EMBL" id="KAL2347676.1"/>
    </source>
</evidence>
<dbReference type="Gene3D" id="2.40.70.10">
    <property type="entry name" value="Acid Proteases"/>
    <property type="match status" value="1"/>
</dbReference>
<comment type="caution">
    <text evidence="2">The sequence shown here is derived from an EMBL/GenBank/DDBJ whole genome shotgun (WGS) entry which is preliminary data.</text>
</comment>
<sequence length="183" mass="21308">MVRKLLRNKPSDKDYSQREDLFHTRCKFLEKTCSLIVDSGSCTNCCSTRLVDKLSLPKLPHPKPYKLQWVNSDGGLVVNQLVNIPITIRKYQEKVLCDIIPMEAGHILLERPWQYDNKTLHDGLANKITFLHHGKKITLCPLSPSQLKEDQIKLNKKKEEEEKQKTKVKKRPQKRLKGAKRRL</sequence>
<name>A0ABD1NHY8_9FABA</name>
<feature type="compositionally biased region" description="Basic residues" evidence="1">
    <location>
        <begin position="166"/>
        <end position="183"/>
    </location>
</feature>
<dbReference type="InterPro" id="IPR021109">
    <property type="entry name" value="Peptidase_aspartic_dom_sf"/>
</dbReference>
<dbReference type="CDD" id="cd00303">
    <property type="entry name" value="retropepsin_like"/>
    <property type="match status" value="1"/>
</dbReference>
<dbReference type="PANTHER" id="PTHR35046:SF9">
    <property type="entry name" value="RNA-DIRECTED DNA POLYMERASE"/>
    <property type="match status" value="1"/>
</dbReference>
<dbReference type="Proteomes" id="UP001603857">
    <property type="component" value="Unassembled WGS sequence"/>
</dbReference>
<proteinExistence type="predicted"/>
<keyword evidence="3" id="KW-1185">Reference proteome</keyword>
<reference evidence="2 3" key="1">
    <citation type="submission" date="2024-08" db="EMBL/GenBank/DDBJ databases">
        <title>Insights into the chromosomal genome structure of Flemingia macrophylla.</title>
        <authorList>
            <person name="Ding Y."/>
            <person name="Zhao Y."/>
            <person name="Bi W."/>
            <person name="Wu M."/>
            <person name="Zhao G."/>
            <person name="Gong Y."/>
            <person name="Li W."/>
            <person name="Zhang P."/>
        </authorList>
    </citation>
    <scope>NUCLEOTIDE SEQUENCE [LARGE SCALE GENOMIC DNA]</scope>
    <source>
        <strain evidence="2">DYQJB</strain>
        <tissue evidence="2">Leaf</tissue>
    </source>
</reference>
<organism evidence="2 3">
    <name type="scientific">Flemingia macrophylla</name>
    <dbReference type="NCBI Taxonomy" id="520843"/>
    <lineage>
        <taxon>Eukaryota</taxon>
        <taxon>Viridiplantae</taxon>
        <taxon>Streptophyta</taxon>
        <taxon>Embryophyta</taxon>
        <taxon>Tracheophyta</taxon>
        <taxon>Spermatophyta</taxon>
        <taxon>Magnoliopsida</taxon>
        <taxon>eudicotyledons</taxon>
        <taxon>Gunneridae</taxon>
        <taxon>Pentapetalae</taxon>
        <taxon>rosids</taxon>
        <taxon>fabids</taxon>
        <taxon>Fabales</taxon>
        <taxon>Fabaceae</taxon>
        <taxon>Papilionoideae</taxon>
        <taxon>50 kb inversion clade</taxon>
        <taxon>NPAAA clade</taxon>
        <taxon>indigoferoid/millettioid clade</taxon>
        <taxon>Phaseoleae</taxon>
        <taxon>Flemingia</taxon>
    </lineage>
</organism>
<accession>A0ABD1NHY8</accession>
<dbReference type="EMBL" id="JBGMDY010000001">
    <property type="protein sequence ID" value="KAL2347676.1"/>
    <property type="molecule type" value="Genomic_DNA"/>
</dbReference>